<gene>
    <name evidence="1" type="ORF">L2E82_06113</name>
</gene>
<sequence length="808" mass="91144">MATIPSLLLCVFVFLLLKISESAPPQAYRRDPGHPQWHHSAFQDVKDSVRSDVRSMLHSRAEVPFQVPLEVNIVLIGFSGDGGYRYTMDSQKLEEFLRVGFPSHRPSCLETGEPLDIEHHMVFNSFPAAPPELIALEKAVKAAMVPAGTAREADFGREVPAFDVDASVVEPEFQKLYSYLFDFDNMGYNADEADRPMPTAIFIVNFDKVRIDPRNTDIDHNNLKYEKPNQLTEEEIKNQEGGYIYRYHYNGGGASQVWLGSGRFVVIDISAGPCTYGKIETEEGSVSSKTLPRLRNAMFPQASLSANDHSTTHDNFVGQLAAVIGITVQHVIAPDVRFETVDLATRLLIPIIVLHNHNRYNIMEKGKNYSIDIEAIEAEVKKLVHKGEEVVIVGGSHSLHVHEKLAIAVSKAMRGHSLQETKKDGRFHVHTKTYLDGALLKEEMERSADVLAAGLLEVSNPSLSDRFFLRQHWMDETDTASDSILKHKPNWSYKPKSKKKKTKTVQKKQGDIHRTYGTRVVPVFVLSLADVDPHLMMDDESLLWTSNDVVIVLQHRSEKIPLSYVSETERRHVVPLQAQRHIVAGLGSVVGGLSAPYEKASHIHERPVVNWLLAAGCHPFGPFSNVSRISQLLQDVALRNTIYARVDSALHRIRETSESVQAFAGEYLKTPLGEAVKGKKNKTTTELWLEKFYKKETNLPEPFPHELVERLEKYLDGLEEQLVDLSSLLYDHRLQDANVNSTEILQSSIFTQQYVDHVLENEREKMKCCEIKYKSPKQETSQSLVYAGILIAGLFVYFVVIFFSSPVR</sequence>
<dbReference type="Proteomes" id="UP001055811">
    <property type="component" value="Linkage Group LG01"/>
</dbReference>
<comment type="caution">
    <text evidence="1">The sequence shown here is derived from an EMBL/GenBank/DDBJ whole genome shotgun (WGS) entry which is preliminary data.</text>
</comment>
<reference evidence="2" key="1">
    <citation type="journal article" date="2022" name="Mol. Ecol. Resour.">
        <title>The genomes of chicory, endive, great burdock and yacon provide insights into Asteraceae palaeo-polyploidization history and plant inulin production.</title>
        <authorList>
            <person name="Fan W."/>
            <person name="Wang S."/>
            <person name="Wang H."/>
            <person name="Wang A."/>
            <person name="Jiang F."/>
            <person name="Liu H."/>
            <person name="Zhao H."/>
            <person name="Xu D."/>
            <person name="Zhang Y."/>
        </authorList>
    </citation>
    <scope>NUCLEOTIDE SEQUENCE [LARGE SCALE GENOMIC DNA]</scope>
    <source>
        <strain evidence="2">cv. Punajuju</strain>
    </source>
</reference>
<evidence type="ECO:0000313" key="2">
    <source>
        <dbReference type="Proteomes" id="UP001055811"/>
    </source>
</evidence>
<organism evidence="1 2">
    <name type="scientific">Cichorium intybus</name>
    <name type="common">Chicory</name>
    <dbReference type="NCBI Taxonomy" id="13427"/>
    <lineage>
        <taxon>Eukaryota</taxon>
        <taxon>Viridiplantae</taxon>
        <taxon>Streptophyta</taxon>
        <taxon>Embryophyta</taxon>
        <taxon>Tracheophyta</taxon>
        <taxon>Spermatophyta</taxon>
        <taxon>Magnoliopsida</taxon>
        <taxon>eudicotyledons</taxon>
        <taxon>Gunneridae</taxon>
        <taxon>Pentapetalae</taxon>
        <taxon>asterids</taxon>
        <taxon>campanulids</taxon>
        <taxon>Asterales</taxon>
        <taxon>Asteraceae</taxon>
        <taxon>Cichorioideae</taxon>
        <taxon>Cichorieae</taxon>
        <taxon>Cichoriinae</taxon>
        <taxon>Cichorium</taxon>
    </lineage>
</organism>
<name>A0ACB9H8Z3_CICIN</name>
<accession>A0ACB9H8Z3</accession>
<keyword evidence="2" id="KW-1185">Reference proteome</keyword>
<proteinExistence type="predicted"/>
<dbReference type="EMBL" id="CM042009">
    <property type="protein sequence ID" value="KAI3792239.1"/>
    <property type="molecule type" value="Genomic_DNA"/>
</dbReference>
<reference evidence="1 2" key="2">
    <citation type="journal article" date="2022" name="Mol. Ecol. Resour.">
        <title>The genomes of chicory, endive, great burdock and yacon provide insights into Asteraceae paleo-polyploidization history and plant inulin production.</title>
        <authorList>
            <person name="Fan W."/>
            <person name="Wang S."/>
            <person name="Wang H."/>
            <person name="Wang A."/>
            <person name="Jiang F."/>
            <person name="Liu H."/>
            <person name="Zhao H."/>
            <person name="Xu D."/>
            <person name="Zhang Y."/>
        </authorList>
    </citation>
    <scope>NUCLEOTIDE SEQUENCE [LARGE SCALE GENOMIC DNA]</scope>
    <source>
        <strain evidence="2">cv. Punajuju</strain>
        <tissue evidence="1">Leaves</tissue>
    </source>
</reference>
<protein>
    <submittedName>
        <fullName evidence="1">Uncharacterized protein</fullName>
    </submittedName>
</protein>
<evidence type="ECO:0000313" key="1">
    <source>
        <dbReference type="EMBL" id="KAI3792239.1"/>
    </source>
</evidence>